<dbReference type="RefSeq" id="WP_241937961.1">
    <property type="nucleotide sequence ID" value="NZ_JALBGC010000006.1"/>
</dbReference>
<evidence type="ECO:0000259" key="6">
    <source>
        <dbReference type="Pfam" id="PF02852"/>
    </source>
</evidence>
<organism evidence="8 9">
    <name type="scientific">Hymenobacter cyanobacteriorum</name>
    <dbReference type="NCBI Taxonomy" id="2926463"/>
    <lineage>
        <taxon>Bacteria</taxon>
        <taxon>Pseudomonadati</taxon>
        <taxon>Bacteroidota</taxon>
        <taxon>Cytophagia</taxon>
        <taxon>Cytophagales</taxon>
        <taxon>Hymenobacteraceae</taxon>
        <taxon>Hymenobacter</taxon>
    </lineage>
</organism>
<evidence type="ECO:0000256" key="2">
    <source>
        <dbReference type="ARBA" id="ARBA00022630"/>
    </source>
</evidence>
<dbReference type="PRINTS" id="PR00411">
    <property type="entry name" value="PNDRDTASEI"/>
</dbReference>
<feature type="binding site" evidence="4">
    <location>
        <position position="306"/>
    </location>
    <ligand>
        <name>FAD</name>
        <dbReference type="ChEBI" id="CHEBI:57692"/>
    </ligand>
</feature>
<feature type="domain" description="Pyridine nucleotide-disulphide oxidoreductase dimerisation" evidence="6">
    <location>
        <begin position="342"/>
        <end position="448"/>
    </location>
</feature>
<dbReference type="InterPro" id="IPR004099">
    <property type="entry name" value="Pyr_nucl-diS_OxRdtase_dimer"/>
</dbReference>
<name>A0A9X1VJE7_9BACT</name>
<dbReference type="GO" id="GO:0016491">
    <property type="term" value="F:oxidoreductase activity"/>
    <property type="evidence" value="ECO:0007669"/>
    <property type="project" value="InterPro"/>
</dbReference>
<comment type="caution">
    <text evidence="8">The sequence shown here is derived from an EMBL/GenBank/DDBJ whole genome shotgun (WGS) entry which is preliminary data.</text>
</comment>
<dbReference type="InterPro" id="IPR036188">
    <property type="entry name" value="FAD/NAD-bd_sf"/>
</dbReference>
<keyword evidence="3 4" id="KW-0274">FAD</keyword>
<dbReference type="InterPro" id="IPR016156">
    <property type="entry name" value="FAD/NAD-linked_Rdtase_dimer_sf"/>
</dbReference>
<dbReference type="InterPro" id="IPR023753">
    <property type="entry name" value="FAD/NAD-binding_dom"/>
</dbReference>
<accession>A0A9X1VJE7</accession>
<dbReference type="PIRSF" id="PIRSF000350">
    <property type="entry name" value="Mercury_reductase_MerA"/>
    <property type="match status" value="1"/>
</dbReference>
<dbReference type="SUPFAM" id="SSF51905">
    <property type="entry name" value="FAD/NAD(P)-binding domain"/>
    <property type="match status" value="1"/>
</dbReference>
<evidence type="ECO:0000256" key="4">
    <source>
        <dbReference type="PIRSR" id="PIRSR000350-3"/>
    </source>
</evidence>
<evidence type="ECO:0000259" key="7">
    <source>
        <dbReference type="Pfam" id="PF07992"/>
    </source>
</evidence>
<comment type="similarity">
    <text evidence="1">Belongs to the class-I pyridine nucleotide-disulfide oxidoreductase family.</text>
</comment>
<comment type="cofactor">
    <cofactor evidence="4">
        <name>FAD</name>
        <dbReference type="ChEBI" id="CHEBI:57692"/>
    </cofactor>
    <text evidence="4">Binds 1 FAD per subunit.</text>
</comment>
<reference evidence="8" key="1">
    <citation type="submission" date="2022-03" db="EMBL/GenBank/DDBJ databases">
        <title>Bacterial whole genome sequence for Hymenobacter sp. DH14.</title>
        <authorList>
            <person name="Le V."/>
        </authorList>
    </citation>
    <scope>NUCLEOTIDE SEQUENCE</scope>
    <source>
        <strain evidence="8">DH14</strain>
    </source>
</reference>
<feature type="binding site" evidence="4">
    <location>
        <begin position="174"/>
        <end position="181"/>
    </location>
    <ligand>
        <name>NAD(+)</name>
        <dbReference type="ChEBI" id="CHEBI:57540"/>
    </ligand>
</feature>
<keyword evidence="2" id="KW-0285">Flavoprotein</keyword>
<feature type="binding site" evidence="4">
    <location>
        <position position="53"/>
    </location>
    <ligand>
        <name>FAD</name>
        <dbReference type="ChEBI" id="CHEBI:57692"/>
    </ligand>
</feature>
<dbReference type="InterPro" id="IPR001100">
    <property type="entry name" value="Pyr_nuc-diS_OxRdtase"/>
</dbReference>
<gene>
    <name evidence="8" type="ORF">MON38_20185</name>
</gene>
<evidence type="ECO:0000313" key="8">
    <source>
        <dbReference type="EMBL" id="MCI1189748.1"/>
    </source>
</evidence>
<dbReference type="SUPFAM" id="SSF55424">
    <property type="entry name" value="FAD/NAD-linked reductases, dimerisation (C-terminal) domain"/>
    <property type="match status" value="1"/>
</dbReference>
<dbReference type="PANTHER" id="PTHR43014:SF5">
    <property type="entry name" value="GLUTATHIONE REDUCTASE (NADPH)"/>
    <property type="match status" value="1"/>
</dbReference>
<dbReference type="Gene3D" id="3.30.390.30">
    <property type="match status" value="1"/>
</dbReference>
<dbReference type="Proteomes" id="UP001139193">
    <property type="component" value="Unassembled WGS sequence"/>
</dbReference>
<dbReference type="EMBL" id="JALBGC010000006">
    <property type="protein sequence ID" value="MCI1189748.1"/>
    <property type="molecule type" value="Genomic_DNA"/>
</dbReference>
<dbReference type="GO" id="GO:0000166">
    <property type="term" value="F:nucleotide binding"/>
    <property type="evidence" value="ECO:0007669"/>
    <property type="project" value="UniProtKB-KW"/>
</dbReference>
<protein>
    <submittedName>
        <fullName evidence="8">NAD(P)/FAD-dependent oxidoreductase</fullName>
    </submittedName>
</protein>
<dbReference type="Gene3D" id="3.50.50.60">
    <property type="entry name" value="FAD/NAD(P)-binding domain"/>
    <property type="match status" value="2"/>
</dbReference>
<evidence type="ECO:0000313" key="9">
    <source>
        <dbReference type="Proteomes" id="UP001139193"/>
    </source>
</evidence>
<feature type="binding site" evidence="4">
    <location>
        <position position="265"/>
    </location>
    <ligand>
        <name>NAD(+)</name>
        <dbReference type="ChEBI" id="CHEBI:57540"/>
    </ligand>
</feature>
<dbReference type="Pfam" id="PF07992">
    <property type="entry name" value="Pyr_redox_2"/>
    <property type="match status" value="1"/>
</dbReference>
<dbReference type="PRINTS" id="PR00368">
    <property type="entry name" value="FADPNR"/>
</dbReference>
<dbReference type="Pfam" id="PF02852">
    <property type="entry name" value="Pyr_redox_dim"/>
    <property type="match status" value="1"/>
</dbReference>
<keyword evidence="4" id="KW-0547">Nucleotide-binding</keyword>
<dbReference type="PANTHER" id="PTHR43014">
    <property type="entry name" value="MERCURIC REDUCTASE"/>
    <property type="match status" value="1"/>
</dbReference>
<feature type="domain" description="FAD/NAD(P)-binding" evidence="7">
    <location>
        <begin position="8"/>
        <end position="322"/>
    </location>
</feature>
<sequence>MAAPLEVDVLVIGTGEGGTTAAQKCAKAGRRVAIVDFRPYGGTCALRGCDPKKVLIGAAETVAHSRQLVGHGIAAPATIDWPALMRFKHSFTDKVPAGREASLQKAGVATYHGTAQFIDAHTVQIGDQQLRAQQFILATGAQPRPLHIPGEEFLLDSTAFLDLPELPADMTFIGGGYIAFEFAHLVARCGVKARIVHRGARPLEQFDADVVEHLVTASREAGIEILLNTAVLGIERLPDGRLQLRAESAGQPLTLTTAQAVHAAGREPALQALALEKAGVAYGPKGIAVNEYLQSTSRPEVYAIGDAADSGLPLTPVAAKAAFVAASNLLKGNHTPVDYGVVPTTVFAHPPLAAVGLTEAEATAQGKQFKVKHEVTTEWFTARRLREPVSAYKVLIEEETDLVLGAHLLGPHAEEVINIFAVAMHTQLPARELQKLLFAYPTSASDIVYML</sequence>
<keyword evidence="4" id="KW-0520">NAD</keyword>
<evidence type="ECO:0000256" key="3">
    <source>
        <dbReference type="ARBA" id="ARBA00022827"/>
    </source>
</evidence>
<evidence type="ECO:0000256" key="5">
    <source>
        <dbReference type="PIRSR" id="PIRSR000350-4"/>
    </source>
</evidence>
<dbReference type="AlphaFoldDB" id="A0A9X1VJE7"/>
<feature type="disulfide bond" description="Redox-active" evidence="5">
    <location>
        <begin position="44"/>
        <end position="49"/>
    </location>
</feature>
<keyword evidence="9" id="KW-1185">Reference proteome</keyword>
<proteinExistence type="inferred from homology"/>
<evidence type="ECO:0000256" key="1">
    <source>
        <dbReference type="ARBA" id="ARBA00007532"/>
    </source>
</evidence>